<evidence type="ECO:0000313" key="2">
    <source>
        <dbReference type="EMBL" id="PZC72355.1"/>
    </source>
</evidence>
<sequence>MRCAKPDEEVLPPAPEDNEVEVPQPETSRAPTPGLLFSVPSSPGPLSPVQMSPGLNLSPFQEADTTFGNDYDMDQNENDIGWEHFASRQYFAPATRRSRIFKRRSSDIDSSSFEERYQREFGPATNPSPPLELNPHMQDLAPPMNPVIDDNVPLEEIKRLLSKHKVCKKVRTPK</sequence>
<reference evidence="2 3" key="1">
    <citation type="journal article" date="2017" name="BMC Biol.">
        <title>Genomic innovations, transcriptional plasticity and gene loss underlying the evolution and divergence of two highly polyphagous and invasive Helicoverpa pest species.</title>
        <authorList>
            <person name="Pearce S.L."/>
            <person name="Clarke D.F."/>
            <person name="East P.D."/>
            <person name="Elfekih S."/>
            <person name="Gordon K.H."/>
            <person name="Jermiin L.S."/>
            <person name="McGaughran A."/>
            <person name="Oakeshott J.G."/>
            <person name="Papanikolaou A."/>
            <person name="Perera O.P."/>
            <person name="Rane R.V."/>
            <person name="Richards S."/>
            <person name="Tay W.T."/>
            <person name="Walsh T.K."/>
            <person name="Anderson A."/>
            <person name="Anderson C.J."/>
            <person name="Asgari S."/>
            <person name="Board P.G."/>
            <person name="Bretschneider A."/>
            <person name="Campbell P.M."/>
            <person name="Chertemps T."/>
            <person name="Christeller J.T."/>
            <person name="Coppin C.W."/>
            <person name="Downes S.J."/>
            <person name="Duan G."/>
            <person name="Farnsworth C.A."/>
            <person name="Good R.T."/>
            <person name="Han L.B."/>
            <person name="Han Y.C."/>
            <person name="Hatje K."/>
            <person name="Horne I."/>
            <person name="Huang Y.P."/>
            <person name="Hughes D.S."/>
            <person name="Jacquin-Joly E."/>
            <person name="James W."/>
            <person name="Jhangiani S."/>
            <person name="Kollmar M."/>
            <person name="Kuwar S.S."/>
            <person name="Li S."/>
            <person name="Liu N.Y."/>
            <person name="Maibeche M.T."/>
            <person name="Miller J.R."/>
            <person name="Montagne N."/>
            <person name="Perry T."/>
            <person name="Qu J."/>
            <person name="Song S.V."/>
            <person name="Sutton G.G."/>
            <person name="Vogel H."/>
            <person name="Walenz B.P."/>
            <person name="Xu W."/>
            <person name="Zhang H.J."/>
            <person name="Zou Z."/>
            <person name="Batterham P."/>
            <person name="Edwards O.R."/>
            <person name="Feyereisen R."/>
            <person name="Gibbs R.A."/>
            <person name="Heckel D.G."/>
            <person name="McGrath A."/>
            <person name="Robin C."/>
            <person name="Scherer S.E."/>
            <person name="Worley K.C."/>
            <person name="Wu Y.D."/>
        </authorList>
    </citation>
    <scope>NUCLEOTIDE SEQUENCE [LARGE SCALE GENOMIC DNA]</scope>
    <source>
        <strain evidence="2">Harm_GR_Male_#8</strain>
        <tissue evidence="2">Whole organism</tissue>
    </source>
</reference>
<evidence type="ECO:0000313" key="3">
    <source>
        <dbReference type="Proteomes" id="UP000249218"/>
    </source>
</evidence>
<evidence type="ECO:0000256" key="1">
    <source>
        <dbReference type="SAM" id="MobiDB-lite"/>
    </source>
</evidence>
<dbReference type="AlphaFoldDB" id="A0A2W1BEZ2"/>
<feature type="compositionally biased region" description="Polar residues" evidence="1">
    <location>
        <begin position="53"/>
        <end position="68"/>
    </location>
</feature>
<protein>
    <submittedName>
        <fullName evidence="2">Uncharacterized protein</fullName>
    </submittedName>
</protein>
<dbReference type="OrthoDB" id="5982876at2759"/>
<gene>
    <name evidence="2" type="primary">HaOG211273</name>
    <name evidence="2" type="ORF">B5X24_HaOG211273</name>
</gene>
<proteinExistence type="predicted"/>
<accession>A0A2W1BEZ2</accession>
<name>A0A2W1BEZ2_HELAM</name>
<dbReference type="EMBL" id="KZ150194">
    <property type="protein sequence ID" value="PZC72355.1"/>
    <property type="molecule type" value="Genomic_DNA"/>
</dbReference>
<feature type="region of interest" description="Disordered" evidence="1">
    <location>
        <begin position="1"/>
        <end position="74"/>
    </location>
</feature>
<keyword evidence="3" id="KW-1185">Reference proteome</keyword>
<dbReference type="Proteomes" id="UP000249218">
    <property type="component" value="Unassembled WGS sequence"/>
</dbReference>
<feature type="region of interest" description="Disordered" evidence="1">
    <location>
        <begin position="104"/>
        <end position="147"/>
    </location>
</feature>
<organism evidence="2 3">
    <name type="scientific">Helicoverpa armigera</name>
    <name type="common">Cotton bollworm</name>
    <name type="synonym">Heliothis armigera</name>
    <dbReference type="NCBI Taxonomy" id="29058"/>
    <lineage>
        <taxon>Eukaryota</taxon>
        <taxon>Metazoa</taxon>
        <taxon>Ecdysozoa</taxon>
        <taxon>Arthropoda</taxon>
        <taxon>Hexapoda</taxon>
        <taxon>Insecta</taxon>
        <taxon>Pterygota</taxon>
        <taxon>Neoptera</taxon>
        <taxon>Endopterygota</taxon>
        <taxon>Lepidoptera</taxon>
        <taxon>Glossata</taxon>
        <taxon>Ditrysia</taxon>
        <taxon>Noctuoidea</taxon>
        <taxon>Noctuidae</taxon>
        <taxon>Heliothinae</taxon>
        <taxon>Helicoverpa</taxon>
    </lineage>
</organism>